<dbReference type="PROSITE" id="PS50977">
    <property type="entry name" value="HTH_TETR_2"/>
    <property type="match status" value="1"/>
</dbReference>
<dbReference type="PANTHER" id="PTHR43479">
    <property type="entry name" value="ACREF/ENVCD OPERON REPRESSOR-RELATED"/>
    <property type="match status" value="1"/>
</dbReference>
<dbReference type="Gene3D" id="1.10.10.60">
    <property type="entry name" value="Homeodomain-like"/>
    <property type="match status" value="1"/>
</dbReference>
<feature type="domain" description="HTH tetR-type" evidence="3">
    <location>
        <begin position="19"/>
        <end position="80"/>
    </location>
</feature>
<evidence type="ECO:0000259" key="3">
    <source>
        <dbReference type="PROSITE" id="PS50977"/>
    </source>
</evidence>
<sequence>MANTQVRSYAGQTGAERVQQRRQALIEAALDATDLPGGWRNLTVDRLARGAGLSKRYFYESFTDLDDLVTATVDHTFAELQEAGLSALGVYTDIAELARATIAAVVVHLTDDPRRARLIFGEMSASEAVQHRRSQAMRHIAAVLVAHARILHNAGDRTDTIIDTAATFLIGGTGQTIMSWLRGELDCTREELVDDLTSLWLITGNGAAEHAWRRQPATEQLQPESIPDLPASD</sequence>
<dbReference type="Proteomes" id="UP000707731">
    <property type="component" value="Unassembled WGS sequence"/>
</dbReference>
<evidence type="ECO:0000313" key="5">
    <source>
        <dbReference type="Proteomes" id="UP000707731"/>
    </source>
</evidence>
<gene>
    <name evidence="4" type="ORF">IU449_11420</name>
</gene>
<dbReference type="RefSeq" id="WP_195001783.1">
    <property type="nucleotide sequence ID" value="NZ_JADLQN010000001.1"/>
</dbReference>
<dbReference type="SUPFAM" id="SSF46689">
    <property type="entry name" value="Homeodomain-like"/>
    <property type="match status" value="1"/>
</dbReference>
<organism evidence="4 5">
    <name type="scientific">Nocardia higoensis</name>
    <dbReference type="NCBI Taxonomy" id="228599"/>
    <lineage>
        <taxon>Bacteria</taxon>
        <taxon>Bacillati</taxon>
        <taxon>Actinomycetota</taxon>
        <taxon>Actinomycetes</taxon>
        <taxon>Mycobacteriales</taxon>
        <taxon>Nocardiaceae</taxon>
        <taxon>Nocardia</taxon>
    </lineage>
</organism>
<comment type="caution">
    <text evidence="4">The sequence shown here is derived from an EMBL/GenBank/DDBJ whole genome shotgun (WGS) entry which is preliminary data.</text>
</comment>
<evidence type="ECO:0000313" key="4">
    <source>
        <dbReference type="EMBL" id="MBF6355142.1"/>
    </source>
</evidence>
<evidence type="ECO:0000256" key="1">
    <source>
        <dbReference type="ARBA" id="ARBA00023125"/>
    </source>
</evidence>
<dbReference type="InterPro" id="IPR036271">
    <property type="entry name" value="Tet_transcr_reg_TetR-rel_C_sf"/>
</dbReference>
<dbReference type="Gene3D" id="1.10.357.10">
    <property type="entry name" value="Tetracycline Repressor, domain 2"/>
    <property type="match status" value="1"/>
</dbReference>
<proteinExistence type="predicted"/>
<dbReference type="InterPro" id="IPR009057">
    <property type="entry name" value="Homeodomain-like_sf"/>
</dbReference>
<protein>
    <submittedName>
        <fullName evidence="4">TetR/AcrR family transcriptional regulator</fullName>
    </submittedName>
</protein>
<keyword evidence="1 2" id="KW-0238">DNA-binding</keyword>
<feature type="DNA-binding region" description="H-T-H motif" evidence="2">
    <location>
        <begin position="43"/>
        <end position="62"/>
    </location>
</feature>
<name>A0ABS0DC09_9NOCA</name>
<keyword evidence="5" id="KW-1185">Reference proteome</keyword>
<dbReference type="InterPro" id="IPR001647">
    <property type="entry name" value="HTH_TetR"/>
</dbReference>
<dbReference type="EMBL" id="JADLQN010000001">
    <property type="protein sequence ID" value="MBF6355142.1"/>
    <property type="molecule type" value="Genomic_DNA"/>
</dbReference>
<reference evidence="4 5" key="1">
    <citation type="submission" date="2020-10" db="EMBL/GenBank/DDBJ databases">
        <title>Identification of Nocardia species via Next-generation sequencing and recognition of intraspecies genetic diversity.</title>
        <authorList>
            <person name="Li P."/>
            <person name="Li P."/>
            <person name="Lu B."/>
        </authorList>
    </citation>
    <scope>NUCLEOTIDE SEQUENCE [LARGE SCALE GENOMIC DNA]</scope>
    <source>
        <strain evidence="4 5">BJ06-0143</strain>
    </source>
</reference>
<dbReference type="PANTHER" id="PTHR43479:SF11">
    <property type="entry name" value="ACREF_ENVCD OPERON REPRESSOR-RELATED"/>
    <property type="match status" value="1"/>
</dbReference>
<evidence type="ECO:0000256" key="2">
    <source>
        <dbReference type="PROSITE-ProRule" id="PRU00335"/>
    </source>
</evidence>
<dbReference type="SUPFAM" id="SSF48498">
    <property type="entry name" value="Tetracyclin repressor-like, C-terminal domain"/>
    <property type="match status" value="1"/>
</dbReference>
<dbReference type="InterPro" id="IPR050624">
    <property type="entry name" value="HTH-type_Tx_Regulator"/>
</dbReference>
<accession>A0ABS0DC09</accession>